<keyword evidence="3" id="KW-1185">Reference proteome</keyword>
<sequence length="134" mass="14718">MMVMLSTGSAGERERERESWSLVVISARLLSVGSIFDLMILLIALSLSLSLSLPRSPPRELAATCHCFCLQAAEPGKGRGTWLSLCPLEESPFWDMNPNEVGGKPRQMGRSGGLTGQRTAELPDYFWSFITIVT</sequence>
<dbReference type="EMBL" id="JAYMGO010000006">
    <property type="protein sequence ID" value="KAL1272229.1"/>
    <property type="molecule type" value="Genomic_DNA"/>
</dbReference>
<evidence type="ECO:0000313" key="2">
    <source>
        <dbReference type="EMBL" id="KAL1272229.1"/>
    </source>
</evidence>
<evidence type="ECO:0000256" key="1">
    <source>
        <dbReference type="SAM" id="Phobius"/>
    </source>
</evidence>
<keyword evidence="1" id="KW-1133">Transmembrane helix</keyword>
<keyword evidence="1" id="KW-0812">Transmembrane</keyword>
<comment type="caution">
    <text evidence="2">The sequence shown here is derived from an EMBL/GenBank/DDBJ whole genome shotgun (WGS) entry which is preliminary data.</text>
</comment>
<dbReference type="Proteomes" id="UP001558613">
    <property type="component" value="Unassembled WGS sequence"/>
</dbReference>
<name>A0ABR3N5R7_9TELE</name>
<gene>
    <name evidence="2" type="ORF">QQF64_028091</name>
</gene>
<proteinExistence type="predicted"/>
<organism evidence="2 3">
    <name type="scientific">Cirrhinus molitorella</name>
    <name type="common">mud carp</name>
    <dbReference type="NCBI Taxonomy" id="172907"/>
    <lineage>
        <taxon>Eukaryota</taxon>
        <taxon>Metazoa</taxon>
        <taxon>Chordata</taxon>
        <taxon>Craniata</taxon>
        <taxon>Vertebrata</taxon>
        <taxon>Euteleostomi</taxon>
        <taxon>Actinopterygii</taxon>
        <taxon>Neopterygii</taxon>
        <taxon>Teleostei</taxon>
        <taxon>Ostariophysi</taxon>
        <taxon>Cypriniformes</taxon>
        <taxon>Cyprinidae</taxon>
        <taxon>Labeoninae</taxon>
        <taxon>Labeonini</taxon>
        <taxon>Cirrhinus</taxon>
    </lineage>
</organism>
<feature type="transmembrane region" description="Helical" evidence="1">
    <location>
        <begin position="20"/>
        <end position="49"/>
    </location>
</feature>
<keyword evidence="1" id="KW-0472">Membrane</keyword>
<reference evidence="2 3" key="1">
    <citation type="submission" date="2023-09" db="EMBL/GenBank/DDBJ databases">
        <authorList>
            <person name="Wang M."/>
        </authorList>
    </citation>
    <scope>NUCLEOTIDE SEQUENCE [LARGE SCALE GENOMIC DNA]</scope>
    <source>
        <strain evidence="2">GT-2023</strain>
        <tissue evidence="2">Liver</tissue>
    </source>
</reference>
<evidence type="ECO:0000313" key="3">
    <source>
        <dbReference type="Proteomes" id="UP001558613"/>
    </source>
</evidence>
<accession>A0ABR3N5R7</accession>
<protein>
    <submittedName>
        <fullName evidence="2">Uncharacterized protein</fullName>
    </submittedName>
</protein>